<dbReference type="InterPro" id="IPR000719">
    <property type="entry name" value="Prot_kinase_dom"/>
</dbReference>
<dbReference type="Gene3D" id="1.10.510.10">
    <property type="entry name" value="Transferase(Phosphotransferase) domain 1"/>
    <property type="match status" value="1"/>
</dbReference>
<dbReference type="InterPro" id="IPR017441">
    <property type="entry name" value="Protein_kinase_ATP_BS"/>
</dbReference>
<dbReference type="PROSITE" id="PS00108">
    <property type="entry name" value="PROTEIN_KINASE_ST"/>
    <property type="match status" value="1"/>
</dbReference>
<feature type="compositionally biased region" description="Polar residues" evidence="5">
    <location>
        <begin position="960"/>
        <end position="972"/>
    </location>
</feature>
<keyword evidence="9" id="KW-1185">Reference proteome</keyword>
<dbReference type="PANTHER" id="PTHR24347">
    <property type="entry name" value="SERINE/THREONINE-PROTEIN KINASE"/>
    <property type="match status" value="1"/>
</dbReference>
<evidence type="ECO:0000256" key="5">
    <source>
        <dbReference type="SAM" id="MobiDB-lite"/>
    </source>
</evidence>
<dbReference type="GO" id="GO:0016301">
    <property type="term" value="F:kinase activity"/>
    <property type="evidence" value="ECO:0007669"/>
    <property type="project" value="UniProtKB-KW"/>
</dbReference>
<organism evidence="8 9">
    <name type="scientific">Durusdinium trenchii</name>
    <dbReference type="NCBI Taxonomy" id="1381693"/>
    <lineage>
        <taxon>Eukaryota</taxon>
        <taxon>Sar</taxon>
        <taxon>Alveolata</taxon>
        <taxon>Dinophyceae</taxon>
        <taxon>Suessiales</taxon>
        <taxon>Symbiodiniaceae</taxon>
        <taxon>Durusdinium</taxon>
    </lineage>
</organism>
<feature type="compositionally biased region" description="Basic and acidic residues" evidence="5">
    <location>
        <begin position="552"/>
        <end position="566"/>
    </location>
</feature>
<feature type="region of interest" description="Disordered" evidence="5">
    <location>
        <begin position="166"/>
        <end position="185"/>
    </location>
</feature>
<dbReference type="InterPro" id="IPR011009">
    <property type="entry name" value="Kinase-like_dom_sf"/>
</dbReference>
<comment type="caution">
    <text evidence="8">The sequence shown here is derived from an EMBL/GenBank/DDBJ whole genome shotgun (WGS) entry which is preliminary data.</text>
</comment>
<evidence type="ECO:0000313" key="9">
    <source>
        <dbReference type="Proteomes" id="UP001642464"/>
    </source>
</evidence>
<evidence type="ECO:0000259" key="7">
    <source>
        <dbReference type="PROSITE" id="PS50011"/>
    </source>
</evidence>
<gene>
    <name evidence="8" type="ORF">SCF082_LOCUS41157</name>
</gene>
<dbReference type="SUPFAM" id="SSF56112">
    <property type="entry name" value="Protein kinase-like (PK-like)"/>
    <property type="match status" value="1"/>
</dbReference>
<evidence type="ECO:0000256" key="4">
    <source>
        <dbReference type="SAM" id="Coils"/>
    </source>
</evidence>
<feature type="chain" id="PRO_5047397508" evidence="6">
    <location>
        <begin position="21"/>
        <end position="1093"/>
    </location>
</feature>
<keyword evidence="4" id="KW-0175">Coiled coil</keyword>
<feature type="compositionally biased region" description="Polar residues" evidence="5">
    <location>
        <begin position="567"/>
        <end position="579"/>
    </location>
</feature>
<proteinExistence type="predicted"/>
<feature type="signal peptide" evidence="6">
    <location>
        <begin position="1"/>
        <end position="20"/>
    </location>
</feature>
<keyword evidence="8" id="KW-0418">Kinase</keyword>
<name>A0ABP0QGA5_9DINO</name>
<keyword evidence="6" id="KW-0732">Signal</keyword>
<dbReference type="Proteomes" id="UP001642464">
    <property type="component" value="Unassembled WGS sequence"/>
</dbReference>
<evidence type="ECO:0000256" key="3">
    <source>
        <dbReference type="PROSITE-ProRule" id="PRU10141"/>
    </source>
</evidence>
<accession>A0ABP0QGA5</accession>
<keyword evidence="2 3" id="KW-0067">ATP-binding</keyword>
<sequence>MGRIRMQLGLLLGLAPLVAAQREAPGIFKRLAMAGEEILERAVSDFDKCSCRCCQATERKDQEVERSSYGSLLTHKCVHPYPATEKCPAECTASHRLEAAQTAAKGVLDYGRFCFHACTPTVMVNGGTCSTPEEAAALRAAAAGNAARNAAEAWHPADMKISEEPQLAAAPAPAPAPAPVKPVEEEKEVKKITWDLRNIRAQRARAERYAADARAAYAAEQVKLHTHEIKSTVKMLDRVKKSVSEDTKSFEPEVLKAKANASAAGDAAVETYNVFKKAKAQSRKVRAETRDLARTIIAEAAAGAAQAEAESFVRRMHQAEVANFRAQVANQASLPYAGGVTTGVQREAEYRKLAEDSDVTAREAEIQMDDAEKEAKRLEQSDRVLAGMRNREATALRHQAEDAQAAASRYRSLAKKAHAAALGWQEASAKNSEHVADMYDLSVAVIPTPSSEVCTVVRCSKKRGCVGGGVAGRLTLRFTVLIRRETAGSQIVRDGALELSQDLLRCENLWILEEISLPFSWRQSCNAQTALALQNCCRAQAQQRFKLSGEGVLRRGERSRTTKTARDANTVSEGDLNTSPKREAAPNGASPASKPKPAKAEQRPPVAGDVELQLSAGDIRDKYEILAVLGSGSFGEVREVRVKAFPEKLRAVKITERQVDDTTEKGQKKSDSLVMFRREVDLLRSLKHTNIVRVWDVYETAHYFYVVMDLCRGGELFDMINEYDRLSEADTAVIAKQLLGGIDYMHSKGVMHRDIKAENVLLTEWSATAVVKIIDFGIAAKFQRGEMFDKVSGSPQYMAPELVGQRYDYRVDMWAFGILMYFTLYGRYPFDGNNVREILLTVLHGTIEWESDAHIDAKTVSFLKGCLQRKPRKRTTAKAALSHPWIMSARKPDAEKHREPTEMNISPDMLKEQGRGNSKPTDAVPVETGKDGGGGSTAKRANRLQESSSSRQDIDPQLASGGQTEDPQKSGSQGVEFLLDANQALEFQDMYSDWKRQTSTDSTASSASQMGYYPGGSMAEVAEEDEDVKRMKAELGSEMDEDVSPQAVGIPLVPPLRIGEGTSRGSGNLNAMAMNRSIVPVSPVASGPLDPVT</sequence>
<feature type="coiled-coil region" evidence="4">
    <location>
        <begin position="354"/>
        <end position="381"/>
    </location>
</feature>
<protein>
    <submittedName>
        <fullName evidence="8">Calcium-dependent protein kinase 2 (PfCDPK2)</fullName>
    </submittedName>
</protein>
<feature type="compositionally biased region" description="Low complexity" evidence="5">
    <location>
        <begin position="585"/>
        <end position="595"/>
    </location>
</feature>
<reference evidence="8 9" key="1">
    <citation type="submission" date="2024-02" db="EMBL/GenBank/DDBJ databases">
        <authorList>
            <person name="Chen Y."/>
            <person name="Shah S."/>
            <person name="Dougan E. K."/>
            <person name="Thang M."/>
            <person name="Chan C."/>
        </authorList>
    </citation>
    <scope>NUCLEOTIDE SEQUENCE [LARGE SCALE GENOMIC DNA]</scope>
</reference>
<feature type="region of interest" description="Disordered" evidence="5">
    <location>
        <begin position="874"/>
        <end position="972"/>
    </location>
</feature>
<keyword evidence="8" id="KW-0808">Transferase</keyword>
<dbReference type="InterPro" id="IPR008271">
    <property type="entry name" value="Ser/Thr_kinase_AS"/>
</dbReference>
<evidence type="ECO:0000256" key="2">
    <source>
        <dbReference type="ARBA" id="ARBA00022840"/>
    </source>
</evidence>
<feature type="binding site" evidence="3">
    <location>
        <position position="653"/>
    </location>
    <ligand>
        <name>ATP</name>
        <dbReference type="ChEBI" id="CHEBI:30616"/>
    </ligand>
</feature>
<dbReference type="PROSITE" id="PS50011">
    <property type="entry name" value="PROTEIN_KINASE_DOM"/>
    <property type="match status" value="1"/>
</dbReference>
<dbReference type="EMBL" id="CAXAMM010039529">
    <property type="protein sequence ID" value="CAK9087054.1"/>
    <property type="molecule type" value="Genomic_DNA"/>
</dbReference>
<dbReference type="PROSITE" id="PS00107">
    <property type="entry name" value="PROTEIN_KINASE_ATP"/>
    <property type="match status" value="1"/>
</dbReference>
<evidence type="ECO:0000256" key="6">
    <source>
        <dbReference type="SAM" id="SignalP"/>
    </source>
</evidence>
<evidence type="ECO:0000256" key="1">
    <source>
        <dbReference type="ARBA" id="ARBA00022741"/>
    </source>
</evidence>
<feature type="compositionally biased region" description="Basic and acidic residues" evidence="5">
    <location>
        <begin position="890"/>
        <end position="901"/>
    </location>
</feature>
<dbReference type="Pfam" id="PF00069">
    <property type="entry name" value="Pkinase"/>
    <property type="match status" value="1"/>
</dbReference>
<feature type="region of interest" description="Disordered" evidence="5">
    <location>
        <begin position="552"/>
        <end position="607"/>
    </location>
</feature>
<dbReference type="SMART" id="SM00220">
    <property type="entry name" value="S_TKc"/>
    <property type="match status" value="1"/>
</dbReference>
<dbReference type="CDD" id="cd05117">
    <property type="entry name" value="STKc_CAMK"/>
    <property type="match status" value="1"/>
</dbReference>
<feature type="domain" description="Protein kinase" evidence="7">
    <location>
        <begin position="623"/>
        <end position="886"/>
    </location>
</feature>
<evidence type="ECO:0000313" key="8">
    <source>
        <dbReference type="EMBL" id="CAK9087054.1"/>
    </source>
</evidence>
<keyword evidence="1 3" id="KW-0547">Nucleotide-binding</keyword>